<name>A0A2W0CNB0_9BACL</name>
<proteinExistence type="predicted"/>
<accession>A0A2W0CNB0</accession>
<evidence type="ECO:0000313" key="1">
    <source>
        <dbReference type="EMBL" id="PYY29675.1"/>
    </source>
</evidence>
<protein>
    <submittedName>
        <fullName evidence="1">Uncharacterized protein</fullName>
    </submittedName>
</protein>
<reference evidence="1 2" key="1">
    <citation type="submission" date="2018-01" db="EMBL/GenBank/DDBJ databases">
        <title>Genome sequence of the PGP bacterium Paenibacillus illinoisensis E3.</title>
        <authorList>
            <person name="Rolli E."/>
            <person name="Marasco R."/>
            <person name="Bessem C."/>
            <person name="Michoud G."/>
            <person name="Gaiarsa S."/>
            <person name="Borin S."/>
            <person name="Daffonchio D."/>
        </authorList>
    </citation>
    <scope>NUCLEOTIDE SEQUENCE [LARGE SCALE GENOMIC DNA]</scope>
    <source>
        <strain evidence="1 2">E3</strain>
    </source>
</reference>
<comment type="caution">
    <text evidence="1">The sequence shown here is derived from an EMBL/GenBank/DDBJ whole genome shotgun (WGS) entry which is preliminary data.</text>
</comment>
<sequence>MEYRFEQGYFLIYFPARSTSTGDIMVVKLLDRPFKDRFEFLVNSKNYECTSRNKYLTFKPNANNKSEKPGAFSAVRSEYNRMWATMNSYFEK</sequence>
<dbReference type="OrthoDB" id="2628414at2"/>
<dbReference type="RefSeq" id="WP_110757848.1">
    <property type="nucleotide sequence ID" value="NZ_PRLG01000015.1"/>
</dbReference>
<dbReference type="EMBL" id="PRLG01000015">
    <property type="protein sequence ID" value="PYY29675.1"/>
    <property type="molecule type" value="Genomic_DNA"/>
</dbReference>
<gene>
    <name evidence="1" type="ORF">PIL02S_01875</name>
</gene>
<dbReference type="AlphaFoldDB" id="A0A2W0CNB0"/>
<organism evidence="1 2">
    <name type="scientific">Paenibacillus illinoisensis</name>
    <dbReference type="NCBI Taxonomy" id="59845"/>
    <lineage>
        <taxon>Bacteria</taxon>
        <taxon>Bacillati</taxon>
        <taxon>Bacillota</taxon>
        <taxon>Bacilli</taxon>
        <taxon>Bacillales</taxon>
        <taxon>Paenibacillaceae</taxon>
        <taxon>Paenibacillus</taxon>
    </lineage>
</organism>
<evidence type="ECO:0000313" key="2">
    <source>
        <dbReference type="Proteomes" id="UP000247459"/>
    </source>
</evidence>
<dbReference type="Proteomes" id="UP000247459">
    <property type="component" value="Unassembled WGS sequence"/>
</dbReference>